<organism evidence="1">
    <name type="scientific">Rhizophora mucronata</name>
    <name type="common">Asiatic mangrove</name>
    <dbReference type="NCBI Taxonomy" id="61149"/>
    <lineage>
        <taxon>Eukaryota</taxon>
        <taxon>Viridiplantae</taxon>
        <taxon>Streptophyta</taxon>
        <taxon>Embryophyta</taxon>
        <taxon>Tracheophyta</taxon>
        <taxon>Spermatophyta</taxon>
        <taxon>Magnoliopsida</taxon>
        <taxon>eudicotyledons</taxon>
        <taxon>Gunneridae</taxon>
        <taxon>Pentapetalae</taxon>
        <taxon>rosids</taxon>
        <taxon>fabids</taxon>
        <taxon>Malpighiales</taxon>
        <taxon>Rhizophoraceae</taxon>
        <taxon>Rhizophora</taxon>
    </lineage>
</organism>
<dbReference type="PANTHER" id="PTHR31267:SF2">
    <property type="entry name" value="EXPRESSED PROTEIN"/>
    <property type="match status" value="1"/>
</dbReference>
<accession>A0A2P2JAM9</accession>
<dbReference type="EMBL" id="GGEC01010044">
    <property type="protein sequence ID" value="MBW90527.1"/>
    <property type="molecule type" value="Transcribed_RNA"/>
</dbReference>
<dbReference type="PANTHER" id="PTHR31267">
    <property type="entry name" value="DENTIN SIALOPHOSPHOPROTEIN-LIKE PROTEIN"/>
    <property type="match status" value="1"/>
</dbReference>
<name>A0A2P2JAM9_RHIMU</name>
<dbReference type="AlphaFoldDB" id="A0A2P2JAM9"/>
<reference evidence="1" key="1">
    <citation type="submission" date="2018-02" db="EMBL/GenBank/DDBJ databases">
        <title>Rhizophora mucronata_Transcriptome.</title>
        <authorList>
            <person name="Meera S.P."/>
            <person name="Sreeshan A."/>
            <person name="Augustine A."/>
        </authorList>
    </citation>
    <scope>NUCLEOTIDE SEQUENCE</scope>
    <source>
        <tissue evidence="1">Leaf</tissue>
    </source>
</reference>
<evidence type="ECO:0000313" key="1">
    <source>
        <dbReference type="EMBL" id="MBW90528.1"/>
    </source>
</evidence>
<proteinExistence type="predicted"/>
<dbReference type="EMBL" id="GGEC01010045">
    <property type="protein sequence ID" value="MBW90528.1"/>
    <property type="molecule type" value="Transcribed_RNA"/>
</dbReference>
<protein>
    <submittedName>
        <fullName evidence="1">Uncharacterized protein</fullName>
    </submittedName>
</protein>
<dbReference type="EMBL" id="GGEC01010043">
    <property type="protein sequence ID" value="MBW90526.1"/>
    <property type="molecule type" value="Transcribed_RNA"/>
</dbReference>
<sequence>MKVSQTSEQQILEVTENLIASAKRLENDFQRLDKTSSVVDLRVELEELERFAVINRFAKFHVRGQTDTSGSSSFGTTKRIPQRYVTAFPMPRHLPEGVQCLSL</sequence>